<comment type="caution">
    <text evidence="1">The sequence shown here is derived from an EMBL/GenBank/DDBJ whole genome shotgun (WGS) entry which is preliminary data.</text>
</comment>
<dbReference type="EMBL" id="BAAAUG010000021">
    <property type="protein sequence ID" value="GAA3089093.1"/>
    <property type="molecule type" value="Genomic_DNA"/>
</dbReference>
<organism evidence="1 2">
    <name type="scientific">Streptomyces rectiviolaceus</name>
    <dbReference type="NCBI Taxonomy" id="332591"/>
    <lineage>
        <taxon>Bacteria</taxon>
        <taxon>Bacillati</taxon>
        <taxon>Actinomycetota</taxon>
        <taxon>Actinomycetes</taxon>
        <taxon>Kitasatosporales</taxon>
        <taxon>Streptomycetaceae</taxon>
        <taxon>Streptomyces</taxon>
    </lineage>
</organism>
<dbReference type="Proteomes" id="UP001501637">
    <property type="component" value="Unassembled WGS sequence"/>
</dbReference>
<proteinExistence type="predicted"/>
<evidence type="ECO:0000313" key="2">
    <source>
        <dbReference type="Proteomes" id="UP001501637"/>
    </source>
</evidence>
<dbReference type="RefSeq" id="WP_344519298.1">
    <property type="nucleotide sequence ID" value="NZ_BAAAUG010000021.1"/>
</dbReference>
<dbReference type="PROSITE" id="PS51257">
    <property type="entry name" value="PROKAR_LIPOPROTEIN"/>
    <property type="match status" value="1"/>
</dbReference>
<name>A0ABP6M8M6_9ACTN</name>
<reference evidence="2" key="1">
    <citation type="journal article" date="2019" name="Int. J. Syst. Evol. Microbiol.">
        <title>The Global Catalogue of Microorganisms (GCM) 10K type strain sequencing project: providing services to taxonomists for standard genome sequencing and annotation.</title>
        <authorList>
            <consortium name="The Broad Institute Genomics Platform"/>
            <consortium name="The Broad Institute Genome Sequencing Center for Infectious Disease"/>
            <person name="Wu L."/>
            <person name="Ma J."/>
        </authorList>
    </citation>
    <scope>NUCLEOTIDE SEQUENCE [LARGE SCALE GENOMIC DNA]</scope>
    <source>
        <strain evidence="2">JCM 9092</strain>
    </source>
</reference>
<sequence>MRHLRLLGSLAALVITAGCSSEAPSSPPKARASRAPVSLDLNRVGSWLKNKPNTLDVSFTNQQRARPDVTVELRIGLGKHRDQVPSAAYGDDRQENDNWKKLTLSTPRAGRIGGKKNLVTSGSYRLPLQSGPSRTRFRITPPFGPQAEGDRLPVEVAFKDHGRLLGREYLGIELQALSATVLPQRGATLRKDGGWTPFEAAVTNQSQSLYPQVRAQPEFSACEESDDPFEECASGGEGMTSQVRAQWYDGKAWTDVPRQEADQGDSLVVPVGAVPADSTKKVKLRFAASRESFEDTDRLQLTFGVSGLADEARKRSVYYDDATLLTLR</sequence>
<gene>
    <name evidence="1" type="ORF">GCM10010449_11160</name>
</gene>
<keyword evidence="2" id="KW-1185">Reference proteome</keyword>
<accession>A0ABP6M8M6</accession>
<evidence type="ECO:0000313" key="1">
    <source>
        <dbReference type="EMBL" id="GAA3089093.1"/>
    </source>
</evidence>
<evidence type="ECO:0008006" key="3">
    <source>
        <dbReference type="Google" id="ProtNLM"/>
    </source>
</evidence>
<protein>
    <recommendedName>
        <fullName evidence="3">Lipoprotein</fullName>
    </recommendedName>
</protein>